<dbReference type="VEuPathDB" id="TriTrypDB:BSAL_44460"/>
<dbReference type="PANTHER" id="PTHR33297:SF4">
    <property type="entry name" value="AMASTIN"/>
    <property type="match status" value="1"/>
</dbReference>
<dbReference type="InterPro" id="IPR009944">
    <property type="entry name" value="Amastin"/>
</dbReference>
<dbReference type="PANTHER" id="PTHR33297">
    <property type="entry name" value="AMASTIN-LIKE SURFACE PROTEIN-LIKE PROTEIN-RELATED"/>
    <property type="match status" value="1"/>
</dbReference>
<organism evidence="3 4">
    <name type="scientific">Bodo saltans</name>
    <name type="common">Flagellated protozoan</name>
    <dbReference type="NCBI Taxonomy" id="75058"/>
    <lineage>
        <taxon>Eukaryota</taxon>
        <taxon>Discoba</taxon>
        <taxon>Euglenozoa</taxon>
        <taxon>Kinetoplastea</taxon>
        <taxon>Metakinetoplastina</taxon>
        <taxon>Eubodonida</taxon>
        <taxon>Bodonidae</taxon>
        <taxon>Bodo</taxon>
    </lineage>
</organism>
<feature type="transmembrane region" description="Helical" evidence="2">
    <location>
        <begin position="440"/>
        <end position="465"/>
    </location>
</feature>
<dbReference type="Proteomes" id="UP000051952">
    <property type="component" value="Unassembled WGS sequence"/>
</dbReference>
<feature type="transmembrane region" description="Helical" evidence="2">
    <location>
        <begin position="322"/>
        <end position="345"/>
    </location>
</feature>
<feature type="region of interest" description="Disordered" evidence="1">
    <location>
        <begin position="60"/>
        <end position="245"/>
    </location>
</feature>
<name>A0A0S4JX34_BODSA</name>
<feature type="transmembrane region" description="Helical" evidence="2">
    <location>
        <begin position="670"/>
        <end position="691"/>
    </location>
</feature>
<sequence length="840" mass="91140">MAPKKNQKKNLPPTGREPFSEEQIHQHDVAAEVVLDEERHRDIEAVATIAAEDIIVHPPEDAAYTTTTQQPAADSDYLDKAHDDDENEKYYECDPVPAATSNNPETQQQRQPDFFEEILQRNREHEEETATEADAQGEEQQQQKRATSAGDGDDVELRPRETTPPPTGSNSGLNLGASGVMDTRRRFGKLSVTNSSSEITRKHNSGAPYAHASETRGPSAEPFGTTGSDGGSTSSGSDDNDDRYDEHGLLKPLPIGGAIFSVLALCALVLFAVGASLPIMSRRLPDISYIVTLWKVTTKTPENIPVDILIKDMDCPERQKRFYALEVFAILTLGLTAMSVPIGIASSRQRKPLLPGIVTAGLAACFALITWTMTIGLYYKNGGCPDSRQTFFLAGSSFSAQKYDFESGFGLYVTGTVLLLLAVMVGVLQPVVPPSIRRTAVVRIMLIISAVIQILSFLFTVIGAAPTQWFYKWGSDQTTEYRITLWTNRTYENGVRLNDDSLVDSTCGEMGHFARFGQAFAMMAIASTLIGSVISVLASDLITPGGQTKTTTTSSSTSTTQNDPTEDGNNNSNVNTNNKSKLFGLRACIFAMMSTLVTTVCPFVTGLSFYFRQFCSTPSLQSDQYHITGGMVLFGCAMALSAFGLIVLLVVAVVQVVANPTSATASLGNTRWSAFLFLFFIGVCILFQSIAADTELFGKSRDEYNWEHWTFWRVYHRQSAVAYNTAFTCPSQEHRLVGAGVLNVLAIVTLAAAFLLGVGQLTSLFLRKAASIVGAVGCLLLLVSWSLVVDVFRRGSCGSLPFSTQGYTLVAGFGLLIVGWGLAVIACVVNYVLAPIKVRA</sequence>
<feature type="transmembrane region" description="Helical" evidence="2">
    <location>
        <begin position="809"/>
        <end position="833"/>
    </location>
</feature>
<dbReference type="Pfam" id="PF07344">
    <property type="entry name" value="Amastin"/>
    <property type="match status" value="3"/>
</dbReference>
<feature type="transmembrane region" description="Helical" evidence="2">
    <location>
        <begin position="409"/>
        <end position="428"/>
    </location>
</feature>
<protein>
    <submittedName>
        <fullName evidence="3">Amastin, putative</fullName>
    </submittedName>
</protein>
<feature type="region of interest" description="Disordered" evidence="1">
    <location>
        <begin position="1"/>
        <end position="25"/>
    </location>
</feature>
<feature type="transmembrane region" description="Helical" evidence="2">
    <location>
        <begin position="769"/>
        <end position="789"/>
    </location>
</feature>
<feature type="transmembrane region" description="Helical" evidence="2">
    <location>
        <begin position="519"/>
        <end position="539"/>
    </location>
</feature>
<dbReference type="AlphaFoldDB" id="A0A0S4JX34"/>
<dbReference type="EMBL" id="CYKH01002189">
    <property type="protein sequence ID" value="CUG93718.1"/>
    <property type="molecule type" value="Genomic_DNA"/>
</dbReference>
<feature type="transmembrane region" description="Helical" evidence="2">
    <location>
        <begin position="357"/>
        <end position="379"/>
    </location>
</feature>
<accession>A0A0S4JX34</accession>
<evidence type="ECO:0000313" key="3">
    <source>
        <dbReference type="EMBL" id="CUG93718.1"/>
    </source>
</evidence>
<feature type="compositionally biased region" description="Low complexity" evidence="1">
    <location>
        <begin position="548"/>
        <end position="560"/>
    </location>
</feature>
<feature type="transmembrane region" description="Helical" evidence="2">
    <location>
        <begin position="736"/>
        <end position="757"/>
    </location>
</feature>
<feature type="compositionally biased region" description="Low complexity" evidence="1">
    <location>
        <begin position="168"/>
        <end position="179"/>
    </location>
</feature>
<evidence type="ECO:0000313" key="4">
    <source>
        <dbReference type="Proteomes" id="UP000051952"/>
    </source>
</evidence>
<feature type="compositionally biased region" description="Polar residues" evidence="1">
    <location>
        <begin position="99"/>
        <end position="111"/>
    </location>
</feature>
<keyword evidence="2" id="KW-1133">Transmembrane helix</keyword>
<evidence type="ECO:0000256" key="2">
    <source>
        <dbReference type="SAM" id="Phobius"/>
    </source>
</evidence>
<feature type="compositionally biased region" description="Basic and acidic residues" evidence="1">
    <location>
        <begin position="77"/>
        <end position="92"/>
    </location>
</feature>
<feature type="compositionally biased region" description="Basic and acidic residues" evidence="1">
    <location>
        <begin position="118"/>
        <end position="128"/>
    </location>
</feature>
<keyword evidence="4" id="KW-1185">Reference proteome</keyword>
<reference evidence="4" key="1">
    <citation type="submission" date="2015-09" db="EMBL/GenBank/DDBJ databases">
        <authorList>
            <consortium name="Pathogen Informatics"/>
        </authorList>
    </citation>
    <scope>NUCLEOTIDE SEQUENCE [LARGE SCALE GENOMIC DNA]</scope>
    <source>
        <strain evidence="4">Lake Konstanz</strain>
    </source>
</reference>
<feature type="compositionally biased region" description="Low complexity" evidence="1">
    <location>
        <begin position="62"/>
        <end position="73"/>
    </location>
</feature>
<feature type="transmembrane region" description="Helical" evidence="2">
    <location>
        <begin position="587"/>
        <end position="611"/>
    </location>
</feature>
<proteinExistence type="predicted"/>
<keyword evidence="2" id="KW-0812">Transmembrane</keyword>
<gene>
    <name evidence="3" type="ORF">BSAL_44460</name>
</gene>
<feature type="transmembrane region" description="Helical" evidence="2">
    <location>
        <begin position="253"/>
        <end position="279"/>
    </location>
</feature>
<feature type="region of interest" description="Disordered" evidence="1">
    <location>
        <begin position="545"/>
        <end position="575"/>
    </location>
</feature>
<keyword evidence="2" id="KW-0472">Membrane</keyword>
<feature type="transmembrane region" description="Helical" evidence="2">
    <location>
        <begin position="631"/>
        <end position="658"/>
    </location>
</feature>
<evidence type="ECO:0000256" key="1">
    <source>
        <dbReference type="SAM" id="MobiDB-lite"/>
    </source>
</evidence>